<dbReference type="Pfam" id="PF00595">
    <property type="entry name" value="PDZ"/>
    <property type="match status" value="1"/>
</dbReference>
<dbReference type="InterPro" id="IPR005151">
    <property type="entry name" value="Tail-specific_protease"/>
</dbReference>
<feature type="domain" description="PDZ" evidence="6">
    <location>
        <begin position="92"/>
        <end position="160"/>
    </location>
</feature>
<evidence type="ECO:0000256" key="2">
    <source>
        <dbReference type="ARBA" id="ARBA00022670"/>
    </source>
</evidence>
<dbReference type="Pfam" id="PF03572">
    <property type="entry name" value="Peptidase_S41"/>
    <property type="match status" value="1"/>
</dbReference>
<dbReference type="InterPro" id="IPR001478">
    <property type="entry name" value="PDZ"/>
</dbReference>
<dbReference type="InterPro" id="IPR036034">
    <property type="entry name" value="PDZ_sf"/>
</dbReference>
<proteinExistence type="inferred from homology"/>
<dbReference type="GO" id="GO:0007165">
    <property type="term" value="P:signal transduction"/>
    <property type="evidence" value="ECO:0007669"/>
    <property type="project" value="TreeGrafter"/>
</dbReference>
<accession>A0A1M5ULM4</accession>
<keyword evidence="3" id="KW-0378">Hydrolase</keyword>
<comment type="similarity">
    <text evidence="1">Belongs to the peptidase S41A family.</text>
</comment>
<dbReference type="SMART" id="SM00245">
    <property type="entry name" value="TSPc"/>
    <property type="match status" value="1"/>
</dbReference>
<dbReference type="Gene3D" id="3.30.750.44">
    <property type="match status" value="1"/>
</dbReference>
<feature type="transmembrane region" description="Helical" evidence="5">
    <location>
        <begin position="12"/>
        <end position="33"/>
    </location>
</feature>
<sequence length="394" mass="41891">MKKQIGLKTAVALMLLASALTCVLLLGGLWLYFGGGLLSDIRTYAALRRDIGEYYIGDYKDSDVTEAALSATVTALGDKWSYYMSPEDYQKYINSSNNQYSGLGISVKTDDATGGILVVSVYAGSSASAAGIVAGDIITAIDGKDITKLALSDATALVDRQIGQTVRLTVLGTDGKTREVSAEYALIDTNPVSYKLLEGAIGYIAIRNFDGGAAEEFIKAADDLVGKGATSFIFDVRNDGGGKVSELKKILDYLLPECDIFVSVEKDGKEDVSRSDADNVKLPAVVLVNSYTYSAAEYFAAALQEYQYATVVGQHTTGKNRSQITLELPDGGALHISSGEYLTPRRVSLTKQGGIAPDKDVALSDSDNVLLYNGQLDSAGDTQLNAAIQLLDKA</sequence>
<dbReference type="GO" id="GO:0004175">
    <property type="term" value="F:endopeptidase activity"/>
    <property type="evidence" value="ECO:0007669"/>
    <property type="project" value="TreeGrafter"/>
</dbReference>
<dbReference type="InterPro" id="IPR029045">
    <property type="entry name" value="ClpP/crotonase-like_dom_sf"/>
</dbReference>
<dbReference type="Gene3D" id="2.30.42.10">
    <property type="match status" value="1"/>
</dbReference>
<keyword evidence="8" id="KW-1185">Reference proteome</keyword>
<evidence type="ECO:0000256" key="4">
    <source>
        <dbReference type="ARBA" id="ARBA00022825"/>
    </source>
</evidence>
<dbReference type="GO" id="GO:0006508">
    <property type="term" value="P:proteolysis"/>
    <property type="evidence" value="ECO:0007669"/>
    <property type="project" value="UniProtKB-KW"/>
</dbReference>
<keyword evidence="5" id="KW-0812">Transmembrane</keyword>
<keyword evidence="5" id="KW-0472">Membrane</keyword>
<dbReference type="PROSITE" id="PS50106">
    <property type="entry name" value="PDZ"/>
    <property type="match status" value="1"/>
</dbReference>
<reference evidence="7 8" key="1">
    <citation type="submission" date="2016-11" db="EMBL/GenBank/DDBJ databases">
        <authorList>
            <person name="Jaros S."/>
            <person name="Januszkiewicz K."/>
            <person name="Wedrychowicz H."/>
        </authorList>
    </citation>
    <scope>NUCLEOTIDE SEQUENCE [LARGE SCALE GENOMIC DNA]</scope>
    <source>
        <strain evidence="7 8">DSM 10068</strain>
    </source>
</reference>
<dbReference type="PANTHER" id="PTHR32060:SF30">
    <property type="entry name" value="CARBOXY-TERMINAL PROCESSING PROTEASE CTPA"/>
    <property type="match status" value="1"/>
</dbReference>
<evidence type="ECO:0000313" key="8">
    <source>
        <dbReference type="Proteomes" id="UP000183995"/>
    </source>
</evidence>
<dbReference type="CDD" id="cd07560">
    <property type="entry name" value="Peptidase_S41_CPP"/>
    <property type="match status" value="1"/>
</dbReference>
<keyword evidence="5" id="KW-1133">Transmembrane helix</keyword>
<dbReference type="Gene3D" id="3.90.226.10">
    <property type="entry name" value="2-enoyl-CoA Hydratase, Chain A, domain 1"/>
    <property type="match status" value="1"/>
</dbReference>
<dbReference type="SMART" id="SM00228">
    <property type="entry name" value="PDZ"/>
    <property type="match status" value="1"/>
</dbReference>
<evidence type="ECO:0000313" key="7">
    <source>
        <dbReference type="EMBL" id="SHH63905.1"/>
    </source>
</evidence>
<dbReference type="STRING" id="1123282.SAMN02745823_00579"/>
<name>A0A1M5ULM4_9FIRM</name>
<evidence type="ECO:0000259" key="6">
    <source>
        <dbReference type="PROSITE" id="PS50106"/>
    </source>
</evidence>
<evidence type="ECO:0000256" key="1">
    <source>
        <dbReference type="ARBA" id="ARBA00009179"/>
    </source>
</evidence>
<protein>
    <submittedName>
        <fullName evidence="7">Carboxyl-terminal processing protease</fullName>
    </submittedName>
</protein>
<dbReference type="Proteomes" id="UP000183995">
    <property type="component" value="Unassembled WGS sequence"/>
</dbReference>
<dbReference type="SUPFAM" id="SSF52096">
    <property type="entry name" value="ClpP/crotonase"/>
    <property type="match status" value="1"/>
</dbReference>
<evidence type="ECO:0000256" key="3">
    <source>
        <dbReference type="ARBA" id="ARBA00022801"/>
    </source>
</evidence>
<evidence type="ECO:0000256" key="5">
    <source>
        <dbReference type="SAM" id="Phobius"/>
    </source>
</evidence>
<organism evidence="7 8">
    <name type="scientific">Sporobacter termitidis DSM 10068</name>
    <dbReference type="NCBI Taxonomy" id="1123282"/>
    <lineage>
        <taxon>Bacteria</taxon>
        <taxon>Bacillati</taxon>
        <taxon>Bacillota</taxon>
        <taxon>Clostridia</taxon>
        <taxon>Eubacteriales</taxon>
        <taxon>Oscillospiraceae</taxon>
        <taxon>Sporobacter</taxon>
    </lineage>
</organism>
<dbReference type="AlphaFoldDB" id="A0A1M5ULM4"/>
<dbReference type="PANTHER" id="PTHR32060">
    <property type="entry name" value="TAIL-SPECIFIC PROTEASE"/>
    <property type="match status" value="1"/>
</dbReference>
<dbReference type="OrthoDB" id="9812068at2"/>
<dbReference type="GO" id="GO:0030288">
    <property type="term" value="C:outer membrane-bounded periplasmic space"/>
    <property type="evidence" value="ECO:0007669"/>
    <property type="project" value="TreeGrafter"/>
</dbReference>
<gene>
    <name evidence="7" type="ORF">SAMN02745823_00579</name>
</gene>
<dbReference type="SUPFAM" id="SSF50156">
    <property type="entry name" value="PDZ domain-like"/>
    <property type="match status" value="1"/>
</dbReference>
<keyword evidence="2 7" id="KW-0645">Protease</keyword>
<dbReference type="GO" id="GO:0008236">
    <property type="term" value="F:serine-type peptidase activity"/>
    <property type="evidence" value="ECO:0007669"/>
    <property type="project" value="UniProtKB-KW"/>
</dbReference>
<dbReference type="RefSeq" id="WP_073076107.1">
    <property type="nucleotide sequence ID" value="NZ_FQXV01000001.1"/>
</dbReference>
<keyword evidence="4" id="KW-0720">Serine protease</keyword>
<dbReference type="EMBL" id="FQXV01000001">
    <property type="protein sequence ID" value="SHH63905.1"/>
    <property type="molecule type" value="Genomic_DNA"/>
</dbReference>
<dbReference type="InterPro" id="IPR004447">
    <property type="entry name" value="Peptidase_S41A"/>
</dbReference>